<sequence>MTASVAVRAGASSYSPRHAGAWAPGGLPDWAYRRSLSVADRAVVSSRDQAVLLRAGLAPSVPRGGRGRRRRGRDPADAYLRAMQRHFTQACGALTLWIPITGLLGLLDLAEMILR</sequence>
<protein>
    <submittedName>
        <fullName evidence="1">Uncharacterized protein</fullName>
    </submittedName>
</protein>
<evidence type="ECO:0000313" key="2">
    <source>
        <dbReference type="Proteomes" id="UP001250214"/>
    </source>
</evidence>
<keyword evidence="2" id="KW-1185">Reference proteome</keyword>
<dbReference type="Proteomes" id="UP001250214">
    <property type="component" value="Unassembled WGS sequence"/>
</dbReference>
<name>A0ABU2HAE6_9ACTN</name>
<proteinExistence type="predicted"/>
<gene>
    <name evidence="1" type="ORF">RIF23_18550</name>
</gene>
<comment type="caution">
    <text evidence="1">The sequence shown here is derived from an EMBL/GenBank/DDBJ whole genome shotgun (WGS) entry which is preliminary data.</text>
</comment>
<reference evidence="2" key="1">
    <citation type="submission" date="2023-07" db="EMBL/GenBank/DDBJ databases">
        <title>Novel species in the genus Lipingzhangella isolated from Sambhar Salt Lake.</title>
        <authorList>
            <person name="Jiya N."/>
            <person name="Kajale S."/>
            <person name="Sharma A."/>
        </authorList>
    </citation>
    <scope>NUCLEOTIDE SEQUENCE [LARGE SCALE GENOMIC DNA]</scope>
    <source>
        <strain evidence="2">LS1_29</strain>
    </source>
</reference>
<dbReference type="EMBL" id="JAVLVT010000010">
    <property type="protein sequence ID" value="MDS1272294.1"/>
    <property type="molecule type" value="Genomic_DNA"/>
</dbReference>
<accession>A0ABU2HAE6</accession>
<organism evidence="1 2">
    <name type="scientific">Lipingzhangella rawalii</name>
    <dbReference type="NCBI Taxonomy" id="2055835"/>
    <lineage>
        <taxon>Bacteria</taxon>
        <taxon>Bacillati</taxon>
        <taxon>Actinomycetota</taxon>
        <taxon>Actinomycetes</taxon>
        <taxon>Streptosporangiales</taxon>
        <taxon>Nocardiopsidaceae</taxon>
        <taxon>Lipingzhangella</taxon>
    </lineage>
</organism>
<evidence type="ECO:0000313" key="1">
    <source>
        <dbReference type="EMBL" id="MDS1272294.1"/>
    </source>
</evidence>
<dbReference type="RefSeq" id="WP_310913863.1">
    <property type="nucleotide sequence ID" value="NZ_JAVLVT010000010.1"/>
</dbReference>